<dbReference type="PANTHER" id="PTHR19964">
    <property type="entry name" value="MULTIPLE PDZ DOMAIN PROTEIN"/>
    <property type="match status" value="1"/>
</dbReference>
<reference evidence="5" key="1">
    <citation type="submission" date="2017-02" db="UniProtKB">
        <authorList>
            <consortium name="WormBaseParasite"/>
        </authorList>
    </citation>
    <scope>IDENTIFICATION</scope>
</reference>
<evidence type="ECO:0000256" key="1">
    <source>
        <dbReference type="SAM" id="MobiDB-lite"/>
    </source>
</evidence>
<dbReference type="Pfam" id="PF00595">
    <property type="entry name" value="PDZ"/>
    <property type="match status" value="1"/>
</dbReference>
<evidence type="ECO:0000259" key="2">
    <source>
        <dbReference type="PROSITE" id="PS50106"/>
    </source>
</evidence>
<protein>
    <submittedName>
        <fullName evidence="5">PDZ domain-containing protein</fullName>
    </submittedName>
</protein>
<dbReference type="Proteomes" id="UP000274504">
    <property type="component" value="Unassembled WGS sequence"/>
</dbReference>
<proteinExistence type="predicted"/>
<feature type="region of interest" description="Disordered" evidence="1">
    <location>
        <begin position="463"/>
        <end position="488"/>
    </location>
</feature>
<accession>A0A0R3SIG2</accession>
<feature type="domain" description="PDZ" evidence="2">
    <location>
        <begin position="109"/>
        <end position="201"/>
    </location>
</feature>
<name>A0A0R3SIG2_HYMDI</name>
<dbReference type="EMBL" id="UYSG01001944">
    <property type="protein sequence ID" value="VDL54457.1"/>
    <property type="molecule type" value="Genomic_DNA"/>
</dbReference>
<dbReference type="SUPFAM" id="SSF50156">
    <property type="entry name" value="PDZ domain-like"/>
    <property type="match status" value="2"/>
</dbReference>
<dbReference type="STRING" id="6216.A0A0R3SIG2"/>
<sequence length="519" mass="56445">MGSSKGKEVIGAILIIVPTEALDESLECITDLMLPMTPLPPPSTKFPVRDATETDTTPPPPLPQSKPPPPPTTTDMKETQSEASITSPIIGTEDSNKGNESEDDCVEFSVILKKPSGSQNCGLGLNIVGYVSEKDKDEAVTGIYVKDVLPNGIASYSGKIRRHDQIIKVNGIDLKHLSNKAAANLLKTTGSVVHLTFLRHTSGRVCDQLRQLVSSSNPRFRQASATLPRGFRRKSRRRSRHSQRNLIIHDSKSYEALCTQSENRVPLGVCPTQSELLVGPLVNSEEDSEESCDLTHDLLGPSTCQSLPMLTAASLMEVESATISSSSLTSTRDISNKRIQTISGDEDDETFSSTAASMTLNSSPLDEIDEMELDSPVRKNKCLTIGSYELIQLRAAELYAGRVNADLLKLMTAVWQPIVGPDREIGVFRVVRPKNVRQLGFSLIGSTTEPRPRKPVTSISATVLPAKSEESAQEGQEPVEEISDETPSRHFVHTVLPGGLFSSCNYLRPGDELLQVPPP</sequence>
<dbReference type="PANTHER" id="PTHR19964:SF92">
    <property type="entry name" value="PATJ HOMOLOG"/>
    <property type="match status" value="1"/>
</dbReference>
<feature type="compositionally biased region" description="Pro residues" evidence="1">
    <location>
        <begin position="57"/>
        <end position="72"/>
    </location>
</feature>
<dbReference type="WBParaSite" id="HDID_0000472701-mRNA-1">
    <property type="protein sequence ID" value="HDID_0000472701-mRNA-1"/>
    <property type="gene ID" value="HDID_0000472701"/>
</dbReference>
<dbReference type="InterPro" id="IPR036034">
    <property type="entry name" value="PDZ_sf"/>
</dbReference>
<dbReference type="PROSITE" id="PS50106">
    <property type="entry name" value="PDZ"/>
    <property type="match status" value="1"/>
</dbReference>
<evidence type="ECO:0000313" key="3">
    <source>
        <dbReference type="EMBL" id="VDL54457.1"/>
    </source>
</evidence>
<dbReference type="AlphaFoldDB" id="A0A0R3SIG2"/>
<dbReference type="Gene3D" id="2.30.42.10">
    <property type="match status" value="2"/>
</dbReference>
<dbReference type="InterPro" id="IPR001478">
    <property type="entry name" value="PDZ"/>
</dbReference>
<evidence type="ECO:0000313" key="4">
    <source>
        <dbReference type="Proteomes" id="UP000274504"/>
    </source>
</evidence>
<dbReference type="InterPro" id="IPR051342">
    <property type="entry name" value="PDZ_scaffold"/>
</dbReference>
<dbReference type="OrthoDB" id="6280358at2759"/>
<evidence type="ECO:0000313" key="5">
    <source>
        <dbReference type="WBParaSite" id="HDID_0000472701-mRNA-1"/>
    </source>
</evidence>
<feature type="region of interest" description="Disordered" evidence="1">
    <location>
        <begin position="38"/>
        <end position="101"/>
    </location>
</feature>
<gene>
    <name evidence="3" type="ORF">HDID_LOCUS4725</name>
</gene>
<reference evidence="3 4" key="2">
    <citation type="submission" date="2018-11" db="EMBL/GenBank/DDBJ databases">
        <authorList>
            <consortium name="Pathogen Informatics"/>
        </authorList>
    </citation>
    <scope>NUCLEOTIDE SEQUENCE [LARGE SCALE GENOMIC DNA]</scope>
</reference>
<dbReference type="SMART" id="SM00228">
    <property type="entry name" value="PDZ"/>
    <property type="match status" value="1"/>
</dbReference>
<organism evidence="5">
    <name type="scientific">Hymenolepis diminuta</name>
    <name type="common">Rat tapeworm</name>
    <dbReference type="NCBI Taxonomy" id="6216"/>
    <lineage>
        <taxon>Eukaryota</taxon>
        <taxon>Metazoa</taxon>
        <taxon>Spiralia</taxon>
        <taxon>Lophotrochozoa</taxon>
        <taxon>Platyhelminthes</taxon>
        <taxon>Cestoda</taxon>
        <taxon>Eucestoda</taxon>
        <taxon>Cyclophyllidea</taxon>
        <taxon>Hymenolepididae</taxon>
        <taxon>Hymenolepis</taxon>
    </lineage>
</organism>